<name>A0A225DDS4_9BACT</name>
<comment type="caution">
    <text evidence="1">The sequence shown here is derived from an EMBL/GenBank/DDBJ whole genome shotgun (WGS) entry which is preliminary data.</text>
</comment>
<accession>A0A225DDS4</accession>
<dbReference type="AlphaFoldDB" id="A0A225DDS4"/>
<sequence>MFGAIRAKRQCLDCHTGAKRGELLGAFTYYLEEPVDQLDVTRPGE</sequence>
<evidence type="ECO:0000313" key="1">
    <source>
        <dbReference type="EMBL" id="OWK37784.1"/>
    </source>
</evidence>
<proteinExistence type="predicted"/>
<organism evidence="1 2">
    <name type="scientific">Fimbriiglobus ruber</name>
    <dbReference type="NCBI Taxonomy" id="1908690"/>
    <lineage>
        <taxon>Bacteria</taxon>
        <taxon>Pseudomonadati</taxon>
        <taxon>Planctomycetota</taxon>
        <taxon>Planctomycetia</taxon>
        <taxon>Gemmatales</taxon>
        <taxon>Gemmataceae</taxon>
        <taxon>Fimbriiglobus</taxon>
    </lineage>
</organism>
<dbReference type="EMBL" id="NIDE01000014">
    <property type="protein sequence ID" value="OWK37784.1"/>
    <property type="molecule type" value="Genomic_DNA"/>
</dbReference>
<protein>
    <submittedName>
        <fullName evidence="1">Uncharacterized protein</fullName>
    </submittedName>
</protein>
<keyword evidence="2" id="KW-1185">Reference proteome</keyword>
<dbReference type="Proteomes" id="UP000214646">
    <property type="component" value="Unassembled WGS sequence"/>
</dbReference>
<gene>
    <name evidence="1" type="ORF">FRUB_06904</name>
</gene>
<evidence type="ECO:0000313" key="2">
    <source>
        <dbReference type="Proteomes" id="UP000214646"/>
    </source>
</evidence>
<reference evidence="2" key="1">
    <citation type="submission" date="2017-06" db="EMBL/GenBank/DDBJ databases">
        <title>Genome analysis of Fimbriiglobus ruber SP5, the first member of the order Planctomycetales with confirmed chitinolytic capability.</title>
        <authorList>
            <person name="Ravin N.V."/>
            <person name="Rakitin A.L."/>
            <person name="Ivanova A.A."/>
            <person name="Beletsky A.V."/>
            <person name="Kulichevskaya I.S."/>
            <person name="Mardanov A.V."/>
            <person name="Dedysh S.N."/>
        </authorList>
    </citation>
    <scope>NUCLEOTIDE SEQUENCE [LARGE SCALE GENOMIC DNA]</scope>
    <source>
        <strain evidence="2">SP5</strain>
    </source>
</reference>